<protein>
    <recommendedName>
        <fullName evidence="12">ABC transporter domain-containing protein</fullName>
    </recommendedName>
</protein>
<dbReference type="FunFam" id="3.40.50.300:FF:000054">
    <property type="entry name" value="ABC multidrug transporter atrF"/>
    <property type="match status" value="1"/>
</dbReference>
<dbReference type="InterPro" id="IPR029481">
    <property type="entry name" value="ABC_trans_N"/>
</dbReference>
<proteinExistence type="inferred from homology"/>
<dbReference type="Gene3D" id="3.40.50.300">
    <property type="entry name" value="P-loop containing nucleotide triphosphate hydrolases"/>
    <property type="match status" value="2"/>
</dbReference>
<dbReference type="InterPro" id="IPR017871">
    <property type="entry name" value="ABC_transporter-like_CS"/>
</dbReference>
<feature type="coiled-coil region" evidence="9">
    <location>
        <begin position="1132"/>
        <end position="1162"/>
    </location>
</feature>
<dbReference type="GO" id="GO:0140359">
    <property type="term" value="F:ABC-type transporter activity"/>
    <property type="evidence" value="ECO:0007669"/>
    <property type="project" value="InterPro"/>
</dbReference>
<evidence type="ECO:0000256" key="6">
    <source>
        <dbReference type="ARBA" id="ARBA00022840"/>
    </source>
</evidence>
<evidence type="ECO:0000256" key="8">
    <source>
        <dbReference type="ARBA" id="ARBA00023136"/>
    </source>
</evidence>
<dbReference type="Pfam" id="PF06422">
    <property type="entry name" value="PDR_CDR"/>
    <property type="match status" value="1"/>
</dbReference>
<dbReference type="OMA" id="RTSMRHD"/>
<evidence type="ECO:0000256" key="4">
    <source>
        <dbReference type="ARBA" id="ARBA00022692"/>
    </source>
</evidence>
<feature type="transmembrane region" description="Helical" evidence="11">
    <location>
        <begin position="590"/>
        <end position="613"/>
    </location>
</feature>
<dbReference type="Pfam" id="PF14510">
    <property type="entry name" value="ABC_trans_N"/>
    <property type="match status" value="1"/>
</dbReference>
<reference evidence="14" key="2">
    <citation type="journal article" date="2013" name="PLoS Genet.">
        <title>Comparative genome structure, secondary metabolite, and effector coding capacity across Cochliobolus pathogens.</title>
        <authorList>
            <person name="Condon B.J."/>
            <person name="Leng Y."/>
            <person name="Wu D."/>
            <person name="Bushley K.E."/>
            <person name="Ohm R.A."/>
            <person name="Otillar R."/>
            <person name="Martin J."/>
            <person name="Schackwitz W."/>
            <person name="Grimwood J."/>
            <person name="MohdZainudin N."/>
            <person name="Xue C."/>
            <person name="Wang R."/>
            <person name="Manning V.A."/>
            <person name="Dhillon B."/>
            <person name="Tu Z.J."/>
            <person name="Steffenson B.J."/>
            <person name="Salamov A."/>
            <person name="Sun H."/>
            <person name="Lowry S."/>
            <person name="LaButti K."/>
            <person name="Han J."/>
            <person name="Copeland A."/>
            <person name="Lindquist E."/>
            <person name="Barry K."/>
            <person name="Schmutz J."/>
            <person name="Baker S.E."/>
            <person name="Ciuffetti L.M."/>
            <person name="Grigoriev I.V."/>
            <person name="Zhong S."/>
            <person name="Turgeon B.G."/>
        </authorList>
    </citation>
    <scope>NUCLEOTIDE SEQUENCE [LARGE SCALE GENOMIC DNA]</scope>
    <source>
        <strain evidence="14">C5 / ATCC 48332 / race O</strain>
    </source>
</reference>
<feature type="compositionally biased region" description="Polar residues" evidence="10">
    <location>
        <begin position="69"/>
        <end position="81"/>
    </location>
</feature>
<evidence type="ECO:0000256" key="11">
    <source>
        <dbReference type="SAM" id="Phobius"/>
    </source>
</evidence>
<dbReference type="Pfam" id="PF00005">
    <property type="entry name" value="ABC_tran"/>
    <property type="match status" value="2"/>
</dbReference>
<feature type="transmembrane region" description="Helical" evidence="11">
    <location>
        <begin position="1468"/>
        <end position="1488"/>
    </location>
</feature>
<keyword evidence="5" id="KW-0547">Nucleotide-binding</keyword>
<dbReference type="InterPro" id="IPR013525">
    <property type="entry name" value="ABC2_TM"/>
</dbReference>
<keyword evidence="14" id="KW-1185">Reference proteome</keyword>
<dbReference type="InterPro" id="IPR027417">
    <property type="entry name" value="P-loop_NTPase"/>
</dbReference>
<feature type="transmembrane region" description="Helical" evidence="11">
    <location>
        <begin position="625"/>
        <end position="644"/>
    </location>
</feature>
<feature type="domain" description="ABC transporter" evidence="12">
    <location>
        <begin position="850"/>
        <end position="1092"/>
    </location>
</feature>
<evidence type="ECO:0000256" key="2">
    <source>
        <dbReference type="ARBA" id="ARBA00006012"/>
    </source>
</evidence>
<dbReference type="CDD" id="cd03233">
    <property type="entry name" value="ABCG_PDR_domain1"/>
    <property type="match status" value="1"/>
</dbReference>
<dbReference type="SUPFAM" id="SSF52540">
    <property type="entry name" value="P-loop containing nucleoside triphosphate hydrolases"/>
    <property type="match status" value="2"/>
</dbReference>
<dbReference type="Pfam" id="PF19055">
    <property type="entry name" value="ABC2_membrane_7"/>
    <property type="match status" value="1"/>
</dbReference>
<feature type="transmembrane region" description="Helical" evidence="11">
    <location>
        <begin position="516"/>
        <end position="536"/>
    </location>
</feature>
<name>M2V0C1_COCH5</name>
<dbReference type="InterPro" id="IPR003439">
    <property type="entry name" value="ABC_transporter-like_ATP-bd"/>
</dbReference>
<dbReference type="CDD" id="cd03232">
    <property type="entry name" value="ABCG_PDR_domain2"/>
    <property type="match status" value="1"/>
</dbReference>
<dbReference type="InterPro" id="IPR003593">
    <property type="entry name" value="AAA+_ATPase"/>
</dbReference>
<evidence type="ECO:0000256" key="3">
    <source>
        <dbReference type="ARBA" id="ARBA00022448"/>
    </source>
</evidence>
<dbReference type="PROSITE" id="PS50893">
    <property type="entry name" value="ABC_TRANSPORTER_2"/>
    <property type="match status" value="2"/>
</dbReference>
<dbReference type="InterPro" id="IPR043926">
    <property type="entry name" value="ABCG_dom"/>
</dbReference>
<comment type="subcellular location">
    <subcellularLocation>
        <location evidence="1">Membrane</location>
        <topology evidence="1">Multi-pass membrane protein</topology>
    </subcellularLocation>
</comment>
<dbReference type="FunFam" id="3.40.50.300:FF:000881">
    <property type="entry name" value="ABC multidrug transporter A-1"/>
    <property type="match status" value="1"/>
</dbReference>
<reference evidence="13 14" key="1">
    <citation type="journal article" date="2012" name="PLoS Pathog.">
        <title>Diverse lifestyles and strategies of plant pathogenesis encoded in the genomes of eighteen Dothideomycetes fungi.</title>
        <authorList>
            <person name="Ohm R.A."/>
            <person name="Feau N."/>
            <person name="Henrissat B."/>
            <person name="Schoch C.L."/>
            <person name="Horwitz B.A."/>
            <person name="Barry K.W."/>
            <person name="Condon B.J."/>
            <person name="Copeland A.C."/>
            <person name="Dhillon B."/>
            <person name="Glaser F."/>
            <person name="Hesse C.N."/>
            <person name="Kosti I."/>
            <person name="LaButti K."/>
            <person name="Lindquist E.A."/>
            <person name="Lucas S."/>
            <person name="Salamov A.A."/>
            <person name="Bradshaw R.E."/>
            <person name="Ciuffetti L."/>
            <person name="Hamelin R.C."/>
            <person name="Kema G.H.J."/>
            <person name="Lawrence C."/>
            <person name="Scott J.A."/>
            <person name="Spatafora J.W."/>
            <person name="Turgeon B.G."/>
            <person name="de Wit P.J.G.M."/>
            <person name="Zhong S."/>
            <person name="Goodwin S.B."/>
            <person name="Grigoriev I.V."/>
        </authorList>
    </citation>
    <scope>NUCLEOTIDE SEQUENCE [LARGE SCALE GENOMIC DNA]</scope>
    <source>
        <strain evidence="14">C5 / ATCC 48332 / race O</strain>
    </source>
</reference>
<dbReference type="SMART" id="SM00382">
    <property type="entry name" value="AAA"/>
    <property type="match status" value="2"/>
</dbReference>
<feature type="compositionally biased region" description="Basic and acidic residues" evidence="10">
    <location>
        <begin position="34"/>
        <end position="61"/>
    </location>
</feature>
<dbReference type="GO" id="GO:0005524">
    <property type="term" value="F:ATP binding"/>
    <property type="evidence" value="ECO:0007669"/>
    <property type="project" value="UniProtKB-KW"/>
</dbReference>
<evidence type="ECO:0000256" key="1">
    <source>
        <dbReference type="ARBA" id="ARBA00004141"/>
    </source>
</evidence>
<evidence type="ECO:0000256" key="10">
    <source>
        <dbReference type="SAM" id="MobiDB-lite"/>
    </source>
</evidence>
<feature type="transmembrane region" description="Helical" evidence="11">
    <location>
        <begin position="1229"/>
        <end position="1250"/>
    </location>
</feature>
<dbReference type="InterPro" id="IPR034003">
    <property type="entry name" value="ABCG_PDR_2"/>
</dbReference>
<comment type="similarity">
    <text evidence="2">Belongs to the ABC transporter superfamily. ABCG family. PDR (TC 3.A.1.205) subfamily.</text>
</comment>
<keyword evidence="4 11" id="KW-0812">Transmembrane</keyword>
<keyword evidence="6" id="KW-0067">ATP-binding</keyword>
<feature type="domain" description="ABC transporter" evidence="12">
    <location>
        <begin position="149"/>
        <end position="403"/>
    </location>
</feature>
<feature type="compositionally biased region" description="Polar residues" evidence="10">
    <location>
        <begin position="1503"/>
        <end position="1512"/>
    </location>
</feature>
<dbReference type="Pfam" id="PF01061">
    <property type="entry name" value="ABC2_membrane"/>
    <property type="match status" value="2"/>
</dbReference>
<feature type="transmembrane region" description="Helical" evidence="11">
    <location>
        <begin position="548"/>
        <end position="570"/>
    </location>
</feature>
<dbReference type="InterPro" id="IPR010929">
    <property type="entry name" value="PDR_CDR_ABC"/>
</dbReference>
<accession>M2V0C1</accession>
<dbReference type="GO" id="GO:0016887">
    <property type="term" value="F:ATP hydrolysis activity"/>
    <property type="evidence" value="ECO:0007669"/>
    <property type="project" value="InterPro"/>
</dbReference>
<dbReference type="PANTHER" id="PTHR19241">
    <property type="entry name" value="ATP-BINDING CASSETTE TRANSPORTER"/>
    <property type="match status" value="1"/>
</dbReference>
<dbReference type="STRING" id="701091.M2V0C1"/>
<keyword evidence="7 11" id="KW-1133">Transmembrane helix</keyword>
<keyword evidence="8 11" id="KW-0472">Membrane</keyword>
<evidence type="ECO:0000256" key="9">
    <source>
        <dbReference type="SAM" id="Coils"/>
    </source>
</evidence>
<evidence type="ECO:0000259" key="12">
    <source>
        <dbReference type="PROSITE" id="PS50893"/>
    </source>
</evidence>
<feature type="transmembrane region" description="Helical" evidence="11">
    <location>
        <begin position="1348"/>
        <end position="1365"/>
    </location>
</feature>
<gene>
    <name evidence="13" type="ORF">COCHEDRAFT_128107</name>
</gene>
<evidence type="ECO:0000313" key="13">
    <source>
        <dbReference type="EMBL" id="EMD93488.1"/>
    </source>
</evidence>
<dbReference type="PROSITE" id="PS00211">
    <property type="entry name" value="ABC_TRANSPORTER_1"/>
    <property type="match status" value="1"/>
</dbReference>
<sequence>MSEQQHHDDNRDHETSESDASTIAAREGSPTRNHHPDYKRSSANMRDAEEIAETNRREDAVHQLARRLTVQSQQSSSQANPFNAPPGSALDPHGENFNARAWTKAMLNLQLSDENAAPIRTAGIAFRDLNVHGFGTDSDFQKSVGNIWLEVVGLYNKLRGNKGRKINILRNLDGLVEAGEMLVVLGPPGSGCSTFLKTITGETHGFFVDENSKMNYQGISPELMNKNYRGEAIYTAEVDVHFPQMTVGETLYFAAQARRPRHIPGGVSVQTYAEHQRDVIMALYGISHTINTRVGNDFIRGVSGGERKRVTIAEASLSRAPLQAWDNSTRGLDSANAIEFCKTLRMESEINGTTACVAIYQAPQAAYDLFDKALVLYEGRQIYFGKTTEAKSYFVNMGFHCPDRQTDADFLTSMTSPLERIVRQGFEDRVPRTPDEFAQRWAESPERAALLRDIEAYEQKYPIGGESSERFKQSRQLQKAKGQREASPYTLTYMGQVKLCLWRGFVRLKADPSITLTQIVANMIMSLIISSVFYNMKQTTASFFSRSALLFFAILMNAFGSALEILTLYAQRPIVEKHSRYALYHPSAEAFASMLTDMPYKIINAITTNLVVYFMTNLRREPGNFFFFLLISFTLTLTMSMFFRSIAALSRSLDQALAPAAILVLGLVMYTGFAIPPGYMRGWSKWIRRVNPVSYGFESLMVNEFHNRQFECSSYIPTSTGAAGVSAYNGISGAQRACQAVGSVPGQPYVEGDAYINSSFDYYAKNKWRNFGILWAFMIALMMVYIAGTEFITSKKSKGEVLVFRRGHKFAAPKSKSQDDLESADPGRSVVAQNNDSDDIAIIERQTAIFQWEDVCYDITIKGEPRRILDHVDGWVKPGTLTALMGVSGAGKTTLLDCLATRTTMGVITGQMLVDGRPRDDSFQRKTGYAQQQDLHLSTSTVREALIFSAVLRQPAHIPREEKVQYVEEVIKLLEMTEYADAVVGVPGEGLNVEQRKRLTIGVELAAKPALLLFLDEPTSGLDSQTSWAILDLLDKLKKNGQAILCTIHQPSAMLFQRFDRLLFLARGGRTVYYGDVGENSRILVDYFVRNGGPACPPDANPAEWMLEVIGAAPGSHTDIDWHQTWRNSAEYAQVKRHLAELKSERGQAQALERTLSAQKREDKAAYREFAAPFMVQLRETTVRVFQQYWRSPSYIYSKIFLCVMSALFIGFSLYNMPNTQAGLQNQMFGIFMLLTIFGQLLQQIMPHFVTQRALYEVRERPSKAYSWKAFMMSNIFVELPWNSLMAVLIFFCWYYPIGLYRNAELTDKVTLRGFQVFLYVWLFLLFTSTFTHMIIAGVETAETGGNIANLMFSLCLIFCGVLAQPSTFPRFWIFMYRVSPFTYMVSGLLSSGLANSRVQCAQNELIRIEPGQGQTCGEYMQPWINLNGGYVANANATTDCNFCAISDTNVFLKSISSDYKDYWRNFGILWVYIIFNVFAALALYYLVRMPKPKKQKEEKQQAGASNQTAPSEPSPAGSGYNSDSAHQSEKEHDNARYASITGTSTPPVQPKELSEKA</sequence>
<feature type="region of interest" description="Disordered" evidence="10">
    <location>
        <begin position="1"/>
        <end position="95"/>
    </location>
</feature>
<evidence type="ECO:0000256" key="7">
    <source>
        <dbReference type="ARBA" id="ARBA00022989"/>
    </source>
</evidence>
<feature type="compositionally biased region" description="Basic and acidic residues" evidence="10">
    <location>
        <begin position="1527"/>
        <end position="1536"/>
    </location>
</feature>
<evidence type="ECO:0000256" key="5">
    <source>
        <dbReference type="ARBA" id="ARBA00022741"/>
    </source>
</evidence>
<feature type="transmembrane region" description="Helical" evidence="11">
    <location>
        <begin position="1196"/>
        <end position="1217"/>
    </location>
</feature>
<feature type="compositionally biased region" description="Basic and acidic residues" evidence="10">
    <location>
        <begin position="1"/>
        <end position="16"/>
    </location>
</feature>
<feature type="transmembrane region" description="Helical" evidence="11">
    <location>
        <begin position="1270"/>
        <end position="1296"/>
    </location>
</feature>
<dbReference type="EMBL" id="KB445573">
    <property type="protein sequence ID" value="EMD93488.1"/>
    <property type="molecule type" value="Genomic_DNA"/>
</dbReference>
<dbReference type="eggNOG" id="KOG0065">
    <property type="taxonomic scope" value="Eukaryota"/>
</dbReference>
<keyword evidence="3" id="KW-0813">Transport</keyword>
<dbReference type="HOGENOM" id="CLU_000604_35_0_1"/>
<feature type="transmembrane region" description="Helical" evidence="11">
    <location>
        <begin position="1317"/>
        <end position="1336"/>
    </location>
</feature>
<feature type="transmembrane region" description="Helical" evidence="11">
    <location>
        <begin position="656"/>
        <end position="679"/>
    </location>
</feature>
<dbReference type="Proteomes" id="UP000016936">
    <property type="component" value="Unassembled WGS sequence"/>
</dbReference>
<dbReference type="InterPro" id="IPR034001">
    <property type="entry name" value="ABCG_PDR_1"/>
</dbReference>
<organism evidence="13 14">
    <name type="scientific">Cochliobolus heterostrophus (strain C5 / ATCC 48332 / race O)</name>
    <name type="common">Southern corn leaf blight fungus</name>
    <name type="synonym">Bipolaris maydis</name>
    <dbReference type="NCBI Taxonomy" id="701091"/>
    <lineage>
        <taxon>Eukaryota</taxon>
        <taxon>Fungi</taxon>
        <taxon>Dikarya</taxon>
        <taxon>Ascomycota</taxon>
        <taxon>Pezizomycotina</taxon>
        <taxon>Dothideomycetes</taxon>
        <taxon>Pleosporomycetidae</taxon>
        <taxon>Pleosporales</taxon>
        <taxon>Pleosporineae</taxon>
        <taxon>Pleosporaceae</taxon>
        <taxon>Bipolaris</taxon>
    </lineage>
</organism>
<evidence type="ECO:0000313" key="14">
    <source>
        <dbReference type="Proteomes" id="UP000016936"/>
    </source>
</evidence>
<feature type="transmembrane region" description="Helical" evidence="11">
    <location>
        <begin position="771"/>
        <end position="788"/>
    </location>
</feature>
<dbReference type="GO" id="GO:0016020">
    <property type="term" value="C:membrane"/>
    <property type="evidence" value="ECO:0007669"/>
    <property type="project" value="UniProtKB-SubCell"/>
</dbReference>
<dbReference type="OrthoDB" id="245989at2759"/>
<keyword evidence="9" id="KW-0175">Coiled coil</keyword>
<feature type="region of interest" description="Disordered" evidence="10">
    <location>
        <begin position="1497"/>
        <end position="1558"/>
    </location>
</feature>